<dbReference type="SUPFAM" id="SSF52540">
    <property type="entry name" value="P-loop containing nucleoside triphosphate hydrolases"/>
    <property type="match status" value="1"/>
</dbReference>
<dbReference type="InterPro" id="IPR000792">
    <property type="entry name" value="Tscrpt_reg_LuxR_C"/>
</dbReference>
<dbReference type="InterPro" id="IPR016032">
    <property type="entry name" value="Sig_transdc_resp-reg_C-effctor"/>
</dbReference>
<dbReference type="InterPro" id="IPR036388">
    <property type="entry name" value="WH-like_DNA-bd_sf"/>
</dbReference>
<keyword evidence="2" id="KW-0067">ATP-binding</keyword>
<dbReference type="GO" id="GO:0005737">
    <property type="term" value="C:cytoplasm"/>
    <property type="evidence" value="ECO:0007669"/>
    <property type="project" value="TreeGrafter"/>
</dbReference>
<dbReference type="OrthoDB" id="5476461at2"/>
<dbReference type="AlphaFoldDB" id="A0A1M5AEX2"/>
<dbReference type="GO" id="GO:0004016">
    <property type="term" value="F:adenylate cyclase activity"/>
    <property type="evidence" value="ECO:0007669"/>
    <property type="project" value="TreeGrafter"/>
</dbReference>
<dbReference type="PANTHER" id="PTHR16305">
    <property type="entry name" value="TESTICULAR SOLUBLE ADENYLYL CYCLASE"/>
    <property type="match status" value="1"/>
</dbReference>
<evidence type="ECO:0000256" key="2">
    <source>
        <dbReference type="ARBA" id="ARBA00022840"/>
    </source>
</evidence>
<dbReference type="Pfam" id="PF13191">
    <property type="entry name" value="AAA_16"/>
    <property type="match status" value="1"/>
</dbReference>
<dbReference type="SUPFAM" id="SSF46894">
    <property type="entry name" value="C-terminal effector domain of the bipartite response regulators"/>
    <property type="match status" value="1"/>
</dbReference>
<dbReference type="Gene3D" id="3.40.50.300">
    <property type="entry name" value="P-loop containing nucleotide triphosphate hydrolases"/>
    <property type="match status" value="1"/>
</dbReference>
<protein>
    <submittedName>
        <fullName evidence="4">Regulatory protein, luxR family</fullName>
    </submittedName>
</protein>
<evidence type="ECO:0000259" key="3">
    <source>
        <dbReference type="PROSITE" id="PS50043"/>
    </source>
</evidence>
<dbReference type="STRING" id="2017.SAMN05444320_10385"/>
<dbReference type="Proteomes" id="UP000184501">
    <property type="component" value="Unassembled WGS sequence"/>
</dbReference>
<accession>A0A1M5AEX2</accession>
<dbReference type="SMART" id="SM00421">
    <property type="entry name" value="HTH_LUXR"/>
    <property type="match status" value="1"/>
</dbReference>
<dbReference type="GO" id="GO:0003677">
    <property type="term" value="F:DNA binding"/>
    <property type="evidence" value="ECO:0007669"/>
    <property type="project" value="InterPro"/>
</dbReference>
<dbReference type="PRINTS" id="PR00038">
    <property type="entry name" value="HTHLUXR"/>
</dbReference>
<dbReference type="Gene3D" id="1.25.40.10">
    <property type="entry name" value="Tetratricopeptide repeat domain"/>
    <property type="match status" value="1"/>
</dbReference>
<dbReference type="PROSITE" id="PS50043">
    <property type="entry name" value="HTH_LUXR_2"/>
    <property type="match status" value="1"/>
</dbReference>
<dbReference type="PROSITE" id="PS00622">
    <property type="entry name" value="HTH_LUXR_1"/>
    <property type="match status" value="1"/>
</dbReference>
<dbReference type="InterPro" id="IPR011990">
    <property type="entry name" value="TPR-like_helical_dom_sf"/>
</dbReference>
<dbReference type="InterPro" id="IPR027417">
    <property type="entry name" value="P-loop_NTPase"/>
</dbReference>
<sequence length="999" mass="107953">MCEHRFVPRLGSGIPLVAREKEMRALRQALERARAGTAGAVLVAGEAGVGKSRLLAELSELARADGVRVLTGRCLDVGQTGLPYLPFVEAIGQLPAEALAEVRTRPALARLLPGSVDEDPAAEPPRVRVDEDMGQLQLFEAVRRLLADLADEECVLLALEDLHWADASTRYLLSFLVSRLRTHRVLVVATYRSDDVHRTHPLRPLLAELVRLPAVERLELRPFGPAETLEFVRALADDALPAEVEREIARRCEGIPFFAEELIAACAECGLPTALADVLLARTERLSPLTQRVVRLASVAGRMVCHHRLRALAGLGDAELDEALREAVTHHVLVLGDSGEDYRFRHSLLREAVYADLLPGERARWHAAYAGLLAGEEGVRGVAAELAHHSMESHDLPTALAASVRAADEAARGCAPAEALRHLERALKLWGAVPDPAEVAGADEVTLLRRAAYFAGVSGEPERALALVRSAIAMTDERSEPELAADLRRRYAQELLGSPEPRLADAVEMIERAWELVGDRPASPSRAWVLAVRARVLCSRYHDDDGAARPVAEAAVLDARASGTTGAEMDALITLAVLDQCRGDIDAACDRLVVARTRAAETGAWSVELRAWFNLAANRYEQGRVAEAAGILEQAVRRVESIGMAWSNYGLELRRLLVVARYALGDWDASAAAAELEPGSVPGTVDARVAASALDVRVARGEFEAAAESLRVLRPMAPGDLHVASSTGACGVEMALWCDRPKEAARRAVEALRQVDALEENAAAGLRLAALGVTAYAELARRARQRRDCAGERAAVAAGEEMMARLRGLTTDLRPRIGRLGPEGQAWVARAEADFGRLHGADRPEAWQRAVELFGEYNGYLQAVARWRWADASLAAGDRERAVEQLRLAVDVADELGAAPLADAVRALARRARISLAAPGAEVVEPRQILDPLTPRERSVLGLVALGRTNRQIGDELYISEKTVSVHLSRVMAKLGATSRTEAVALAYDRDLLASASAS</sequence>
<dbReference type="CDD" id="cd06170">
    <property type="entry name" value="LuxR_C_like"/>
    <property type="match status" value="1"/>
</dbReference>
<organism evidence="4 5">
    <name type="scientific">Streptoalloteichus hindustanus</name>
    <dbReference type="NCBI Taxonomy" id="2017"/>
    <lineage>
        <taxon>Bacteria</taxon>
        <taxon>Bacillati</taxon>
        <taxon>Actinomycetota</taxon>
        <taxon>Actinomycetes</taxon>
        <taxon>Pseudonocardiales</taxon>
        <taxon>Pseudonocardiaceae</taxon>
        <taxon>Streptoalloteichus</taxon>
    </lineage>
</organism>
<keyword evidence="5" id="KW-1185">Reference proteome</keyword>
<dbReference type="Pfam" id="PF00196">
    <property type="entry name" value="GerE"/>
    <property type="match status" value="1"/>
</dbReference>
<reference evidence="4 5" key="1">
    <citation type="submission" date="2016-11" db="EMBL/GenBank/DDBJ databases">
        <authorList>
            <person name="Jaros S."/>
            <person name="Januszkiewicz K."/>
            <person name="Wedrychowicz H."/>
        </authorList>
    </citation>
    <scope>NUCLEOTIDE SEQUENCE [LARGE SCALE GENOMIC DNA]</scope>
    <source>
        <strain evidence="4 5">DSM 44523</strain>
    </source>
</reference>
<dbReference type="GO" id="GO:0005524">
    <property type="term" value="F:ATP binding"/>
    <property type="evidence" value="ECO:0007669"/>
    <property type="project" value="UniProtKB-KW"/>
</dbReference>
<dbReference type="InterPro" id="IPR041664">
    <property type="entry name" value="AAA_16"/>
</dbReference>
<dbReference type="GO" id="GO:0006355">
    <property type="term" value="P:regulation of DNA-templated transcription"/>
    <property type="evidence" value="ECO:0007669"/>
    <property type="project" value="InterPro"/>
</dbReference>
<evidence type="ECO:0000313" key="4">
    <source>
        <dbReference type="EMBL" id="SHF28714.1"/>
    </source>
</evidence>
<name>A0A1M5AEX2_STRHI</name>
<dbReference type="SUPFAM" id="SSF48452">
    <property type="entry name" value="TPR-like"/>
    <property type="match status" value="2"/>
</dbReference>
<feature type="domain" description="HTH luxR-type" evidence="3">
    <location>
        <begin position="926"/>
        <end position="991"/>
    </location>
</feature>
<proteinExistence type="predicted"/>
<evidence type="ECO:0000313" key="5">
    <source>
        <dbReference type="Proteomes" id="UP000184501"/>
    </source>
</evidence>
<keyword evidence="1" id="KW-0547">Nucleotide-binding</keyword>
<dbReference type="Gene3D" id="1.10.10.10">
    <property type="entry name" value="Winged helix-like DNA-binding domain superfamily/Winged helix DNA-binding domain"/>
    <property type="match status" value="1"/>
</dbReference>
<dbReference type="EMBL" id="FQVN01000003">
    <property type="protein sequence ID" value="SHF28714.1"/>
    <property type="molecule type" value="Genomic_DNA"/>
</dbReference>
<gene>
    <name evidence="4" type="ORF">SAMN05444320_10385</name>
</gene>
<dbReference type="PANTHER" id="PTHR16305:SF35">
    <property type="entry name" value="TRANSCRIPTIONAL ACTIVATOR DOMAIN"/>
    <property type="match status" value="1"/>
</dbReference>
<evidence type="ECO:0000256" key="1">
    <source>
        <dbReference type="ARBA" id="ARBA00022741"/>
    </source>
</evidence>